<feature type="signal peptide" evidence="2">
    <location>
        <begin position="1"/>
        <end position="18"/>
    </location>
</feature>
<keyword evidence="2" id="KW-0732">Signal</keyword>
<name>A0ABQ8FAU9_9FUNG</name>
<feature type="compositionally biased region" description="Polar residues" evidence="1">
    <location>
        <begin position="66"/>
        <end position="83"/>
    </location>
</feature>
<proteinExistence type="predicted"/>
<feature type="region of interest" description="Disordered" evidence="1">
    <location>
        <begin position="310"/>
        <end position="375"/>
    </location>
</feature>
<organism evidence="3 4">
    <name type="scientific">Batrachochytrium salamandrivorans</name>
    <dbReference type="NCBI Taxonomy" id="1357716"/>
    <lineage>
        <taxon>Eukaryota</taxon>
        <taxon>Fungi</taxon>
        <taxon>Fungi incertae sedis</taxon>
        <taxon>Chytridiomycota</taxon>
        <taxon>Chytridiomycota incertae sedis</taxon>
        <taxon>Chytridiomycetes</taxon>
        <taxon>Rhizophydiales</taxon>
        <taxon>Rhizophydiales incertae sedis</taxon>
        <taxon>Batrachochytrium</taxon>
    </lineage>
</organism>
<protein>
    <submittedName>
        <fullName evidence="3">Uncharacterized protein</fullName>
    </submittedName>
</protein>
<feature type="compositionally biased region" description="Polar residues" evidence="1">
    <location>
        <begin position="334"/>
        <end position="347"/>
    </location>
</feature>
<evidence type="ECO:0000256" key="1">
    <source>
        <dbReference type="SAM" id="MobiDB-lite"/>
    </source>
</evidence>
<gene>
    <name evidence="3" type="ORF">BASA50_007188</name>
</gene>
<dbReference type="Proteomes" id="UP001648503">
    <property type="component" value="Unassembled WGS sequence"/>
</dbReference>
<feature type="chain" id="PRO_5047402109" evidence="2">
    <location>
        <begin position="19"/>
        <end position="375"/>
    </location>
</feature>
<sequence>MRVGIEIILSVLSSSVLAAVIPNYDSHGILLVRRAGSLENNAVSWNKNDGDQVKFIPLSSGAGAGAQTSTSNGESNPDYSSGNRGSGKLGKFYMSFKKSWNTQKHKVLQWRDKRKIKNAAKKLTGVVAGEEANNFITDIEKFLHTTLEGARMAFESYDDPDIAPFFLFVPKGSNQKLLTQKMVRVQKSAKGHAKKYLENVTRGIDSIIKNPQDVVKEMEKIMGSISAMCMALTLISGFSYTDLISEVGRRGNEKHIEDTNTYIAELKGYKNGASKSFNSIKEYIIRGIVTFKGKNPSKISNFKSGVRSRLGIKSKSSTGVPPNPEPSDEKPSDENTSNQGESNQGPPDQQAPDQKGTRPTPAPRLSKPNTQEFLV</sequence>
<accession>A0ABQ8FAU9</accession>
<reference evidence="3 4" key="1">
    <citation type="submission" date="2021-02" db="EMBL/GenBank/DDBJ databases">
        <title>Variation within the Batrachochytrium salamandrivorans European outbreak.</title>
        <authorList>
            <person name="Kelly M."/>
            <person name="Pasmans F."/>
            <person name="Shea T.P."/>
            <person name="Munoz J.F."/>
            <person name="Carranza S."/>
            <person name="Cuomo C.A."/>
            <person name="Martel A."/>
        </authorList>
    </citation>
    <scope>NUCLEOTIDE SEQUENCE [LARGE SCALE GENOMIC DNA]</scope>
    <source>
        <strain evidence="3 4">AMFP18/2</strain>
    </source>
</reference>
<feature type="region of interest" description="Disordered" evidence="1">
    <location>
        <begin position="61"/>
        <end position="84"/>
    </location>
</feature>
<evidence type="ECO:0000256" key="2">
    <source>
        <dbReference type="SAM" id="SignalP"/>
    </source>
</evidence>
<dbReference type="EMBL" id="JAFCIX010000349">
    <property type="protein sequence ID" value="KAH6593627.1"/>
    <property type="molecule type" value="Genomic_DNA"/>
</dbReference>
<evidence type="ECO:0000313" key="3">
    <source>
        <dbReference type="EMBL" id="KAH6593627.1"/>
    </source>
</evidence>
<keyword evidence="4" id="KW-1185">Reference proteome</keyword>
<evidence type="ECO:0000313" key="4">
    <source>
        <dbReference type="Proteomes" id="UP001648503"/>
    </source>
</evidence>
<comment type="caution">
    <text evidence="3">The sequence shown here is derived from an EMBL/GenBank/DDBJ whole genome shotgun (WGS) entry which is preliminary data.</text>
</comment>